<dbReference type="Proteomes" id="UP000029278">
    <property type="component" value="Unassembled WGS sequence"/>
</dbReference>
<keyword evidence="11" id="KW-1185">Reference proteome</keyword>
<evidence type="ECO:0000313" key="10">
    <source>
        <dbReference type="EMBL" id="KFN11171.1"/>
    </source>
</evidence>
<comment type="subcellular location">
    <subcellularLocation>
        <location evidence="1">Cell membrane</location>
        <topology evidence="1">Multi-pass membrane protein</topology>
    </subcellularLocation>
</comment>
<feature type="transmembrane region" description="Helical" evidence="8">
    <location>
        <begin position="34"/>
        <end position="52"/>
    </location>
</feature>
<evidence type="ECO:0000256" key="4">
    <source>
        <dbReference type="ARBA" id="ARBA00022692"/>
    </source>
</evidence>
<dbReference type="InterPro" id="IPR007353">
    <property type="entry name" value="DUF421"/>
</dbReference>
<keyword evidence="6 8" id="KW-0472">Membrane</keyword>
<evidence type="ECO:0000256" key="1">
    <source>
        <dbReference type="ARBA" id="ARBA00004651"/>
    </source>
</evidence>
<evidence type="ECO:0000256" key="3">
    <source>
        <dbReference type="ARBA" id="ARBA00022475"/>
    </source>
</evidence>
<keyword evidence="5 8" id="KW-1133">Transmembrane helix</keyword>
<keyword evidence="4 8" id="KW-0812">Transmembrane</keyword>
<evidence type="ECO:0000256" key="2">
    <source>
        <dbReference type="ARBA" id="ARBA00006448"/>
    </source>
</evidence>
<feature type="region of interest" description="Disordered" evidence="7">
    <location>
        <begin position="149"/>
        <end position="176"/>
    </location>
</feature>
<accession>A0A091A4G6</accession>
<dbReference type="PANTHER" id="PTHR34582:SF6">
    <property type="entry name" value="UPF0702 TRANSMEMBRANE PROTEIN YCAP"/>
    <property type="match status" value="1"/>
</dbReference>
<sequence>MVDDMLPHVFRTVLMYITVFVVMRIMGKREVGKLSIFDLVISIMIADIAVFALEDVNKPLYEGIVPMATLVLIQIGMAMLSLRYRKLRVWLDGKPSVIIHNGKINREEMRKQRYNLDDLLMQLRSKKVDSVADVEFAVLETSGQLSVFPKDKSGKTGKTGKTGNSGNSGGRKNKENASIASKIKYEELPLPLIMDGKVNEENLQKIGKTRFWLKNQIQSKGLSDFKQVFFCSMDHNGKLYINPMDET</sequence>
<organism evidence="10 11">
    <name type="scientific">Paenibacillus macerans</name>
    <name type="common">Bacillus macerans</name>
    <dbReference type="NCBI Taxonomy" id="44252"/>
    <lineage>
        <taxon>Bacteria</taxon>
        <taxon>Bacillati</taxon>
        <taxon>Bacillota</taxon>
        <taxon>Bacilli</taxon>
        <taxon>Bacillales</taxon>
        <taxon>Paenibacillaceae</taxon>
        <taxon>Paenibacillus</taxon>
    </lineage>
</organism>
<dbReference type="PANTHER" id="PTHR34582">
    <property type="entry name" value="UPF0702 TRANSMEMBRANE PROTEIN YCAP"/>
    <property type="match status" value="1"/>
</dbReference>
<evidence type="ECO:0000256" key="5">
    <source>
        <dbReference type="ARBA" id="ARBA00022989"/>
    </source>
</evidence>
<protein>
    <recommendedName>
        <fullName evidence="9">YetF C-terminal domain-containing protein</fullName>
    </recommendedName>
</protein>
<evidence type="ECO:0000256" key="6">
    <source>
        <dbReference type="ARBA" id="ARBA00023136"/>
    </source>
</evidence>
<dbReference type="STRING" id="44252.DJ90_2388"/>
<comment type="similarity">
    <text evidence="2">Belongs to the UPF0702 family.</text>
</comment>
<evidence type="ECO:0000313" key="11">
    <source>
        <dbReference type="Proteomes" id="UP000029278"/>
    </source>
</evidence>
<comment type="caution">
    <text evidence="10">The sequence shown here is derived from an EMBL/GenBank/DDBJ whole genome shotgun (WGS) entry which is preliminary data.</text>
</comment>
<evidence type="ECO:0000256" key="7">
    <source>
        <dbReference type="SAM" id="MobiDB-lite"/>
    </source>
</evidence>
<evidence type="ECO:0000256" key="8">
    <source>
        <dbReference type="SAM" id="Phobius"/>
    </source>
</evidence>
<feature type="transmembrane region" description="Helical" evidence="8">
    <location>
        <begin position="6"/>
        <end position="27"/>
    </location>
</feature>
<gene>
    <name evidence="10" type="ORF">DJ90_2388</name>
</gene>
<dbReference type="Gene3D" id="3.30.240.20">
    <property type="entry name" value="bsu07140 like domains"/>
    <property type="match status" value="2"/>
</dbReference>
<dbReference type="InterPro" id="IPR023090">
    <property type="entry name" value="UPF0702_alpha/beta_dom_sf"/>
</dbReference>
<feature type="transmembrane region" description="Helical" evidence="8">
    <location>
        <begin position="64"/>
        <end position="82"/>
    </location>
</feature>
<name>A0A091A4G6_PAEMA</name>
<dbReference type="GO" id="GO:0005886">
    <property type="term" value="C:plasma membrane"/>
    <property type="evidence" value="ECO:0007669"/>
    <property type="project" value="UniProtKB-SubCell"/>
</dbReference>
<evidence type="ECO:0000259" key="9">
    <source>
        <dbReference type="Pfam" id="PF04239"/>
    </source>
</evidence>
<dbReference type="Pfam" id="PF04239">
    <property type="entry name" value="DUF421"/>
    <property type="match status" value="1"/>
</dbReference>
<dbReference type="AlphaFoldDB" id="A0A091A4G6"/>
<proteinExistence type="inferred from homology"/>
<dbReference type="PATRIC" id="fig|44252.3.peg.736"/>
<keyword evidence="3" id="KW-1003">Cell membrane</keyword>
<feature type="domain" description="YetF C-terminal" evidence="9">
    <location>
        <begin position="83"/>
        <end position="233"/>
    </location>
</feature>
<dbReference type="HOGENOM" id="CLU_077149_0_1_9"/>
<reference evidence="10 11" key="1">
    <citation type="submission" date="2014-04" db="EMBL/GenBank/DDBJ databases">
        <authorList>
            <person name="Bishop-Lilly K.A."/>
            <person name="Broomall S.M."/>
            <person name="Chain P.S."/>
            <person name="Chertkov O."/>
            <person name="Coyne S.R."/>
            <person name="Daligault H.E."/>
            <person name="Davenport K.W."/>
            <person name="Erkkila T."/>
            <person name="Frey K.G."/>
            <person name="Gibbons H.S."/>
            <person name="Gu W."/>
            <person name="Jaissle J."/>
            <person name="Johnson S.L."/>
            <person name="Koroleva G.I."/>
            <person name="Ladner J.T."/>
            <person name="Lo C.-C."/>
            <person name="Minogue T.D."/>
            <person name="Munk C."/>
            <person name="Palacios G.F."/>
            <person name="Redden C.L."/>
            <person name="Rosenzweig C.N."/>
            <person name="Scholz M.B."/>
            <person name="Teshima H."/>
            <person name="Xu Y."/>
        </authorList>
    </citation>
    <scope>NUCLEOTIDE SEQUENCE [LARGE SCALE GENOMIC DNA]</scope>
    <source>
        <strain evidence="10 11">8244</strain>
    </source>
</reference>
<dbReference type="EMBL" id="JMQA01000012">
    <property type="protein sequence ID" value="KFN11171.1"/>
    <property type="molecule type" value="Genomic_DNA"/>
</dbReference>